<comment type="caution">
    <text evidence="4">The sequence shown here is derived from an EMBL/GenBank/DDBJ whole genome shotgun (WGS) entry which is preliminary data.</text>
</comment>
<dbReference type="InterPro" id="IPR036271">
    <property type="entry name" value="Tet_transcr_reg_TetR-rel_C_sf"/>
</dbReference>
<evidence type="ECO:0000259" key="3">
    <source>
        <dbReference type="PROSITE" id="PS50977"/>
    </source>
</evidence>
<feature type="DNA-binding region" description="H-T-H motif" evidence="2">
    <location>
        <begin position="28"/>
        <end position="47"/>
    </location>
</feature>
<dbReference type="EMBL" id="JAGEOJ010000002">
    <property type="protein sequence ID" value="MBO2446524.1"/>
    <property type="molecule type" value="Genomic_DNA"/>
</dbReference>
<dbReference type="PANTHER" id="PTHR30055">
    <property type="entry name" value="HTH-TYPE TRANSCRIPTIONAL REGULATOR RUTR"/>
    <property type="match status" value="1"/>
</dbReference>
<dbReference type="InterPro" id="IPR009057">
    <property type="entry name" value="Homeodomain-like_sf"/>
</dbReference>
<proteinExistence type="predicted"/>
<dbReference type="GO" id="GO:0000976">
    <property type="term" value="F:transcription cis-regulatory region binding"/>
    <property type="evidence" value="ECO:0007669"/>
    <property type="project" value="TreeGrafter"/>
</dbReference>
<dbReference type="Gene3D" id="1.10.357.10">
    <property type="entry name" value="Tetracycline Repressor, domain 2"/>
    <property type="match status" value="1"/>
</dbReference>
<organism evidence="4 5">
    <name type="scientific">Actinomadura barringtoniae</name>
    <dbReference type="NCBI Taxonomy" id="1427535"/>
    <lineage>
        <taxon>Bacteria</taxon>
        <taxon>Bacillati</taxon>
        <taxon>Actinomycetota</taxon>
        <taxon>Actinomycetes</taxon>
        <taxon>Streptosporangiales</taxon>
        <taxon>Thermomonosporaceae</taxon>
        <taxon>Actinomadura</taxon>
    </lineage>
</organism>
<evidence type="ECO:0000256" key="1">
    <source>
        <dbReference type="ARBA" id="ARBA00023125"/>
    </source>
</evidence>
<dbReference type="PROSITE" id="PS50977">
    <property type="entry name" value="HTH_TETR_2"/>
    <property type="match status" value="1"/>
</dbReference>
<dbReference type="RefSeq" id="WP_208254121.1">
    <property type="nucleotide sequence ID" value="NZ_JAGEOJ010000002.1"/>
</dbReference>
<evidence type="ECO:0000313" key="5">
    <source>
        <dbReference type="Proteomes" id="UP000669179"/>
    </source>
</evidence>
<sequence length="208" mass="23245">MTERPPTPVRLRTAAVELFAERGFNGTGIRDIATRAETTLSSLYHHCGSKDDLLVDIMFTTIEPLLRAAEKVRATLAGPAEQLSMIVEQHVWAHGVDPQANIVSDTEVRALSGERRDQIIVLRDAYEEFWQETVAEGVQDGSFDVEHPRIVTRALLEMCTSVSHWYRPTGELALDDLSHLYADRALALMGARSRRSDLQIPEPAHFLG</sequence>
<dbReference type="InterPro" id="IPR041490">
    <property type="entry name" value="KstR2_TetR_C"/>
</dbReference>
<dbReference type="PRINTS" id="PR00455">
    <property type="entry name" value="HTHTETR"/>
</dbReference>
<feature type="domain" description="HTH tetR-type" evidence="3">
    <location>
        <begin position="5"/>
        <end position="65"/>
    </location>
</feature>
<protein>
    <submittedName>
        <fullName evidence="4">TetR family transcriptional regulator</fullName>
    </submittedName>
</protein>
<accession>A0A939PC39</accession>
<dbReference type="InterPro" id="IPR001647">
    <property type="entry name" value="HTH_TetR"/>
</dbReference>
<dbReference type="Proteomes" id="UP000669179">
    <property type="component" value="Unassembled WGS sequence"/>
</dbReference>
<keyword evidence="1 2" id="KW-0238">DNA-binding</keyword>
<dbReference type="Pfam" id="PF00440">
    <property type="entry name" value="TetR_N"/>
    <property type="match status" value="1"/>
</dbReference>
<dbReference type="GO" id="GO:0003700">
    <property type="term" value="F:DNA-binding transcription factor activity"/>
    <property type="evidence" value="ECO:0007669"/>
    <property type="project" value="TreeGrafter"/>
</dbReference>
<dbReference type="SUPFAM" id="SSF48498">
    <property type="entry name" value="Tetracyclin repressor-like, C-terminal domain"/>
    <property type="match status" value="1"/>
</dbReference>
<dbReference type="Gene3D" id="1.10.10.60">
    <property type="entry name" value="Homeodomain-like"/>
    <property type="match status" value="1"/>
</dbReference>
<dbReference type="AlphaFoldDB" id="A0A939PC39"/>
<name>A0A939PC39_9ACTN</name>
<dbReference type="PANTHER" id="PTHR30055:SF200">
    <property type="entry name" value="HTH-TYPE TRANSCRIPTIONAL REPRESSOR BDCR"/>
    <property type="match status" value="1"/>
</dbReference>
<dbReference type="SUPFAM" id="SSF46689">
    <property type="entry name" value="Homeodomain-like"/>
    <property type="match status" value="1"/>
</dbReference>
<gene>
    <name evidence="4" type="ORF">J4573_05445</name>
</gene>
<dbReference type="Pfam" id="PF17932">
    <property type="entry name" value="TetR_C_24"/>
    <property type="match status" value="1"/>
</dbReference>
<evidence type="ECO:0000313" key="4">
    <source>
        <dbReference type="EMBL" id="MBO2446524.1"/>
    </source>
</evidence>
<reference evidence="4" key="1">
    <citation type="submission" date="2021-03" db="EMBL/GenBank/DDBJ databases">
        <authorList>
            <person name="Kanchanasin P."/>
            <person name="Saeng-In P."/>
            <person name="Phongsopitanun W."/>
            <person name="Yuki M."/>
            <person name="Kudo T."/>
            <person name="Ohkuma M."/>
            <person name="Tanasupawat S."/>
        </authorList>
    </citation>
    <scope>NUCLEOTIDE SEQUENCE</scope>
    <source>
        <strain evidence="4">GKU 128</strain>
    </source>
</reference>
<dbReference type="InterPro" id="IPR050109">
    <property type="entry name" value="HTH-type_TetR-like_transc_reg"/>
</dbReference>
<keyword evidence="5" id="KW-1185">Reference proteome</keyword>
<evidence type="ECO:0000256" key="2">
    <source>
        <dbReference type="PROSITE-ProRule" id="PRU00335"/>
    </source>
</evidence>